<name>A0ABZ2KBQ4_9BACT</name>
<accession>A0ABZ2KBQ4</accession>
<keyword evidence="1" id="KW-1133">Transmembrane helix</keyword>
<dbReference type="Proteomes" id="UP001379533">
    <property type="component" value="Chromosome"/>
</dbReference>
<evidence type="ECO:0000313" key="2">
    <source>
        <dbReference type="EMBL" id="WXA96093.1"/>
    </source>
</evidence>
<feature type="transmembrane region" description="Helical" evidence="1">
    <location>
        <begin position="6"/>
        <end position="25"/>
    </location>
</feature>
<keyword evidence="1" id="KW-0812">Transmembrane</keyword>
<dbReference type="EMBL" id="CP089982">
    <property type="protein sequence ID" value="WXA96093.1"/>
    <property type="molecule type" value="Genomic_DNA"/>
</dbReference>
<evidence type="ECO:0000256" key="1">
    <source>
        <dbReference type="SAM" id="Phobius"/>
    </source>
</evidence>
<dbReference type="RefSeq" id="WP_394846705.1">
    <property type="nucleotide sequence ID" value="NZ_CP089982.1"/>
</dbReference>
<evidence type="ECO:0000313" key="3">
    <source>
        <dbReference type="Proteomes" id="UP001379533"/>
    </source>
</evidence>
<protein>
    <submittedName>
        <fullName evidence="2">Uncharacterized protein</fullName>
    </submittedName>
</protein>
<keyword evidence="3" id="KW-1185">Reference proteome</keyword>
<proteinExistence type="predicted"/>
<gene>
    <name evidence="2" type="ORF">LZC95_04470</name>
</gene>
<reference evidence="2 3" key="1">
    <citation type="submission" date="2021-12" db="EMBL/GenBank/DDBJ databases">
        <title>Discovery of the Pendulisporaceae a myxobacterial family with distinct sporulation behavior and unique specialized metabolism.</title>
        <authorList>
            <person name="Garcia R."/>
            <person name="Popoff A."/>
            <person name="Bader C.D."/>
            <person name="Loehr J."/>
            <person name="Walesch S."/>
            <person name="Walt C."/>
            <person name="Boldt J."/>
            <person name="Bunk B."/>
            <person name="Haeckl F.J.F.P.J."/>
            <person name="Gunesch A.P."/>
            <person name="Birkelbach J."/>
            <person name="Nuebel U."/>
            <person name="Pietschmann T."/>
            <person name="Bach T."/>
            <person name="Mueller R."/>
        </authorList>
    </citation>
    <scope>NUCLEOTIDE SEQUENCE [LARGE SCALE GENOMIC DNA]</scope>
    <source>
        <strain evidence="2 3">MSr12523</strain>
    </source>
</reference>
<sequence length="89" mass="10192">MARWIFGITTLVVPVLFFGAFEGLYNHVAKDAFYFAGVSMEWMLRLFPPPTYEMPNDVLFEITGVLQAAPAGLTAWQLYRWVYPPRVMG</sequence>
<keyword evidence="1" id="KW-0472">Membrane</keyword>
<organism evidence="2 3">
    <name type="scientific">Pendulispora brunnea</name>
    <dbReference type="NCBI Taxonomy" id="2905690"/>
    <lineage>
        <taxon>Bacteria</taxon>
        <taxon>Pseudomonadati</taxon>
        <taxon>Myxococcota</taxon>
        <taxon>Myxococcia</taxon>
        <taxon>Myxococcales</taxon>
        <taxon>Sorangiineae</taxon>
        <taxon>Pendulisporaceae</taxon>
        <taxon>Pendulispora</taxon>
    </lineage>
</organism>